<name>A0A511RM66_9DEIN</name>
<evidence type="ECO:0000313" key="4">
    <source>
        <dbReference type="EMBL" id="GEM90741.1"/>
    </source>
</evidence>
<evidence type="ECO:0000256" key="1">
    <source>
        <dbReference type="ARBA" id="ARBA00007317"/>
    </source>
</evidence>
<dbReference type="Proteomes" id="UP000321827">
    <property type="component" value="Unassembled WGS sequence"/>
</dbReference>
<feature type="domain" description="Peripheral subunit-binding (PSBD)" evidence="3">
    <location>
        <begin position="5"/>
        <end position="42"/>
    </location>
</feature>
<dbReference type="Pfam" id="PF02817">
    <property type="entry name" value="E3_binding"/>
    <property type="match status" value="1"/>
</dbReference>
<feature type="compositionally biased region" description="Low complexity" evidence="2">
    <location>
        <begin position="168"/>
        <end position="177"/>
    </location>
</feature>
<feature type="compositionally biased region" description="Low complexity" evidence="2">
    <location>
        <begin position="282"/>
        <end position="304"/>
    </location>
</feature>
<organism evidence="4 5">
    <name type="scientific">Oceanithermus desulfurans NBRC 100063</name>
    <dbReference type="NCBI Taxonomy" id="1227550"/>
    <lineage>
        <taxon>Bacteria</taxon>
        <taxon>Thermotogati</taxon>
        <taxon>Deinococcota</taxon>
        <taxon>Deinococci</taxon>
        <taxon>Thermales</taxon>
        <taxon>Thermaceae</taxon>
        <taxon>Oceanithermus</taxon>
    </lineage>
</organism>
<dbReference type="RefSeq" id="WP_147148755.1">
    <property type="nucleotide sequence ID" value="NZ_BJXN01000020.1"/>
</dbReference>
<feature type="compositionally biased region" description="Acidic residues" evidence="2">
    <location>
        <begin position="204"/>
        <end position="217"/>
    </location>
</feature>
<gene>
    <name evidence="4" type="ORF">ODE01S_21750</name>
</gene>
<evidence type="ECO:0000313" key="5">
    <source>
        <dbReference type="Proteomes" id="UP000321827"/>
    </source>
</evidence>
<dbReference type="PROSITE" id="PS51826">
    <property type="entry name" value="PSBD"/>
    <property type="match status" value="1"/>
</dbReference>
<feature type="compositionally biased region" description="Low complexity" evidence="2">
    <location>
        <begin position="314"/>
        <end position="323"/>
    </location>
</feature>
<feature type="compositionally biased region" description="Acidic residues" evidence="2">
    <location>
        <begin position="141"/>
        <end position="155"/>
    </location>
</feature>
<feature type="compositionally biased region" description="Acidic residues" evidence="2">
    <location>
        <begin position="260"/>
        <end position="275"/>
    </location>
</feature>
<dbReference type="AlphaFoldDB" id="A0A511RM66"/>
<reference evidence="4 5" key="1">
    <citation type="submission" date="2019-07" db="EMBL/GenBank/DDBJ databases">
        <title>Whole genome shotgun sequence of Oceanithermus desulfurans NBRC 100063.</title>
        <authorList>
            <person name="Hosoyama A."/>
            <person name="Uohara A."/>
            <person name="Ohji S."/>
            <person name="Ichikawa N."/>
        </authorList>
    </citation>
    <scope>NUCLEOTIDE SEQUENCE [LARGE SCALE GENOMIC DNA]</scope>
    <source>
        <strain evidence="4 5">NBRC 100063</strain>
    </source>
</reference>
<feature type="compositionally biased region" description="Acidic residues" evidence="2">
    <location>
        <begin position="178"/>
        <end position="194"/>
    </location>
</feature>
<dbReference type="InterPro" id="IPR004167">
    <property type="entry name" value="PSBD"/>
</dbReference>
<dbReference type="EMBL" id="BJXN01000020">
    <property type="protein sequence ID" value="GEM90741.1"/>
    <property type="molecule type" value="Genomic_DNA"/>
</dbReference>
<feature type="region of interest" description="Disordered" evidence="2">
    <location>
        <begin position="122"/>
        <end position="327"/>
    </location>
</feature>
<accession>A0A511RM66</accession>
<evidence type="ECO:0000259" key="3">
    <source>
        <dbReference type="PROSITE" id="PS51826"/>
    </source>
</evidence>
<dbReference type="OrthoDB" id="9804723at2"/>
<sequence length="489" mass="51816">MTEPKITPLARRLAEENGIDWHNLEGTGPDGTIVERDILAFLAKVMAGEVELPPEPSDAAPPEAVPDISQVQEVLAREGVDIGDLVPETPIEPPAPVEAAPTAEEVFVEEETFFEVDFEEEVAEAVPAPAPGPEAAPASGLDDEGWTVVEPEPEEASPWLEPEPEEAAPPAEAPGWEEPVEAAEEPAFEWEAPEPEPAAAEEAAAVEEEPAEPEAFEGVEFAEPAPEETAAATEEAESAGAFAEAEPLEEETAEAAWPLEPEEAFAETPEPEVAEPEPQAPEPVAAEPESAEPEATTEPAAPEAPAAPLPPTEPAAGEAAFAADVEEEAAPEPAVVFPPAFRRAVDLAAAERARADLSAAWRREVPLELLLFRAADRALAELEVPMRPVLGRFEGEAARTLAVQPALGLRDLFDQLLAAEEGGEGLVVLDLSETPYAEVILPGQVLLTLGRAGLPEGLGLLSISGELPTDRTRFLERVAFYLERPILLA</sequence>
<proteinExistence type="inferred from homology"/>
<dbReference type="SUPFAM" id="SSF47005">
    <property type="entry name" value="Peripheral subunit-binding domain of 2-oxo acid dehydrogenase complex"/>
    <property type="match status" value="1"/>
</dbReference>
<comment type="similarity">
    <text evidence="1">Belongs to the 2-oxoacid dehydrogenase family.</text>
</comment>
<evidence type="ECO:0000256" key="2">
    <source>
        <dbReference type="SAM" id="MobiDB-lite"/>
    </source>
</evidence>
<comment type="caution">
    <text evidence="4">The sequence shown here is derived from an EMBL/GenBank/DDBJ whole genome shotgun (WGS) entry which is preliminary data.</text>
</comment>
<protein>
    <recommendedName>
        <fullName evidence="3">Peripheral subunit-binding (PSBD) domain-containing protein</fullName>
    </recommendedName>
</protein>
<dbReference type="InterPro" id="IPR036625">
    <property type="entry name" value="E3-bd_dom_sf"/>
</dbReference>
<dbReference type="GO" id="GO:0016746">
    <property type="term" value="F:acyltransferase activity"/>
    <property type="evidence" value="ECO:0007669"/>
    <property type="project" value="InterPro"/>
</dbReference>
<feature type="compositionally biased region" description="Low complexity" evidence="2">
    <location>
        <begin position="218"/>
        <end position="245"/>
    </location>
</feature>
<dbReference type="Gene3D" id="4.10.320.10">
    <property type="entry name" value="E3-binding domain"/>
    <property type="match status" value="1"/>
</dbReference>